<gene>
    <name evidence="3" type="ORF">A5635_18295</name>
</gene>
<comment type="caution">
    <text evidence="3">The sequence shown here is derived from an EMBL/GenBank/DDBJ whole genome shotgun (WGS) entry which is preliminary data.</text>
</comment>
<evidence type="ECO:0000313" key="4">
    <source>
        <dbReference type="Proteomes" id="UP000093819"/>
    </source>
</evidence>
<protein>
    <submittedName>
        <fullName evidence="3">DUF4440 domain-containing protein</fullName>
    </submittedName>
</protein>
<feature type="signal peptide" evidence="1">
    <location>
        <begin position="1"/>
        <end position="22"/>
    </location>
</feature>
<sequence>MRLVAVAVLVAGLTVAPAVARASDVCTDTAIVSGPCADVLAQEARWLTAITDGDAATIESILSPNYRHTTSDGRFLDRAAEIANTKPLSLTMTPSEQVVDFAGDVAVVHGVNTINSGSRGVHRERFTDVFVLEGGNWLALCAQETAI</sequence>
<feature type="domain" description="DUF4440" evidence="2">
    <location>
        <begin position="39"/>
        <end position="138"/>
    </location>
</feature>
<dbReference type="Pfam" id="PF14534">
    <property type="entry name" value="DUF4440"/>
    <property type="match status" value="1"/>
</dbReference>
<dbReference type="EMBL" id="LZLR01000069">
    <property type="protein sequence ID" value="OBK24042.1"/>
    <property type="molecule type" value="Genomic_DNA"/>
</dbReference>
<proteinExistence type="predicted"/>
<evidence type="ECO:0000313" key="3">
    <source>
        <dbReference type="EMBL" id="OBK24042.1"/>
    </source>
</evidence>
<keyword evidence="1" id="KW-0732">Signal</keyword>
<dbReference type="Gene3D" id="3.10.450.50">
    <property type="match status" value="1"/>
</dbReference>
<reference evidence="3 4" key="1">
    <citation type="submission" date="2016-06" db="EMBL/GenBank/DDBJ databases">
        <authorList>
            <person name="Kjaerup R.B."/>
            <person name="Dalgaard T.S."/>
            <person name="Juul-Madsen H.R."/>
        </authorList>
    </citation>
    <scope>NUCLEOTIDE SEQUENCE [LARGE SCALE GENOMIC DNA]</scope>
    <source>
        <strain evidence="3 4">1245335.1</strain>
    </source>
</reference>
<dbReference type="InterPro" id="IPR032710">
    <property type="entry name" value="NTF2-like_dom_sf"/>
</dbReference>
<dbReference type="AlphaFoldDB" id="A0A1A3NUN5"/>
<dbReference type="OrthoDB" id="4732855at2"/>
<dbReference type="SUPFAM" id="SSF54427">
    <property type="entry name" value="NTF2-like"/>
    <property type="match status" value="1"/>
</dbReference>
<evidence type="ECO:0000259" key="2">
    <source>
        <dbReference type="Pfam" id="PF14534"/>
    </source>
</evidence>
<dbReference type="Proteomes" id="UP000093819">
    <property type="component" value="Unassembled WGS sequence"/>
</dbReference>
<evidence type="ECO:0000256" key="1">
    <source>
        <dbReference type="SAM" id="SignalP"/>
    </source>
</evidence>
<organism evidence="3 4">
    <name type="scientific">Mycobacterium asiaticum</name>
    <dbReference type="NCBI Taxonomy" id="1790"/>
    <lineage>
        <taxon>Bacteria</taxon>
        <taxon>Bacillati</taxon>
        <taxon>Actinomycetota</taxon>
        <taxon>Actinomycetes</taxon>
        <taxon>Mycobacteriales</taxon>
        <taxon>Mycobacteriaceae</taxon>
        <taxon>Mycobacterium</taxon>
    </lineage>
</organism>
<name>A0A1A3NUN5_MYCAS</name>
<feature type="chain" id="PRO_5009826703" evidence="1">
    <location>
        <begin position="23"/>
        <end position="147"/>
    </location>
</feature>
<dbReference type="RefSeq" id="WP_065034879.1">
    <property type="nucleotide sequence ID" value="NZ_LZLR01000069.1"/>
</dbReference>
<dbReference type="InterPro" id="IPR027843">
    <property type="entry name" value="DUF4440"/>
</dbReference>
<accession>A0A1A3NUN5</accession>